<dbReference type="PANTHER" id="PTHR34180">
    <property type="entry name" value="PEPTIDASE C45"/>
    <property type="match status" value="1"/>
</dbReference>
<dbReference type="GO" id="GO:0016740">
    <property type="term" value="F:transferase activity"/>
    <property type="evidence" value="ECO:0007669"/>
    <property type="project" value="UniProtKB-KW"/>
</dbReference>
<evidence type="ECO:0000313" key="3">
    <source>
        <dbReference type="Proteomes" id="UP000027142"/>
    </source>
</evidence>
<dbReference type="Pfam" id="PF03417">
    <property type="entry name" value="AAT"/>
    <property type="match status" value="1"/>
</dbReference>
<dbReference type="STRING" id="1246626.BleG1_0961"/>
<dbReference type="OrthoDB" id="8617387at2"/>
<name>A0A060M0I6_9BACI</name>
<dbReference type="KEGG" id="ble:BleG1_0961"/>
<proteinExistence type="predicted"/>
<accession>A0A060M0I6</accession>
<dbReference type="RefSeq" id="WP_038477802.1">
    <property type="nucleotide sequence ID" value="NZ_CP003923.1"/>
</dbReference>
<dbReference type="InterPro" id="IPR029055">
    <property type="entry name" value="Ntn_hydrolases_N"/>
</dbReference>
<dbReference type="CDD" id="cd01935">
    <property type="entry name" value="Ntn_CGH_like"/>
    <property type="match status" value="1"/>
</dbReference>
<dbReference type="PANTHER" id="PTHR34180:SF1">
    <property type="entry name" value="BETA-ALANYL-DOPAMINE_CARCININE HYDROLASE"/>
    <property type="match status" value="1"/>
</dbReference>
<sequence>MKEIYSNIIQFRGDHETFGYEQGMEIKASLITKNRSNQWNVRKQRFSIDVHEAKREISAVSKGIWQELLGMQQALEWTMEEVLKEFGGYRVPYLKSGCSIATGDHYLIRNYDYHPKTYEGRYTLFKPTDGGLAVAAPSQRITGRMDGMNEAGLAMGYNFMNRKKPGAGFICCMIGRFILETCETVDQAVTLLKNIPHRHSFSYIVYDQSGRTVIIEATPREVAIRSSTRCTNHFETLVSENRHHLVDSTRRLDVLKKNQQTAMSAKEAYHLFNAANNGLFSDLYDSWAGTIHTSVYFPSSLQAWFTLGPDQEPTRIDFKKWVEGVPIALGQITGTIDTNVPFLHMDDPADWYR</sequence>
<dbReference type="InterPro" id="IPR047794">
    <property type="entry name" value="C45_proenzyme-like"/>
</dbReference>
<dbReference type="InterPro" id="IPR005079">
    <property type="entry name" value="Peptidase_C45_hydrolase"/>
</dbReference>
<dbReference type="EMBL" id="CP003923">
    <property type="protein sequence ID" value="AIC93564.1"/>
    <property type="molecule type" value="Genomic_DNA"/>
</dbReference>
<keyword evidence="2" id="KW-0808">Transferase</keyword>
<dbReference type="InterPro" id="IPR047801">
    <property type="entry name" value="Peptidase_C45"/>
</dbReference>
<gene>
    <name evidence="2" type="ORF">BleG1_0961</name>
</gene>
<dbReference type="PATRIC" id="fig|1246626.3.peg.964"/>
<organism evidence="2 3">
    <name type="scientific">Shouchella lehensis G1</name>
    <dbReference type="NCBI Taxonomy" id="1246626"/>
    <lineage>
        <taxon>Bacteria</taxon>
        <taxon>Bacillati</taxon>
        <taxon>Bacillota</taxon>
        <taxon>Bacilli</taxon>
        <taxon>Bacillales</taxon>
        <taxon>Bacillaceae</taxon>
        <taxon>Shouchella</taxon>
    </lineage>
</organism>
<protein>
    <submittedName>
        <fullName evidence="2">Peptidase C45, acyl-coenzyme A:6-aminopenicillanic acid acyl-transferase</fullName>
    </submittedName>
</protein>
<dbReference type="Gene3D" id="3.60.60.10">
    <property type="entry name" value="Penicillin V Acylase, Chain A"/>
    <property type="match status" value="1"/>
</dbReference>
<evidence type="ECO:0000313" key="2">
    <source>
        <dbReference type="EMBL" id="AIC93564.1"/>
    </source>
</evidence>
<dbReference type="SUPFAM" id="SSF56235">
    <property type="entry name" value="N-terminal nucleophile aminohydrolases (Ntn hydrolases)"/>
    <property type="match status" value="1"/>
</dbReference>
<dbReference type="Proteomes" id="UP000027142">
    <property type="component" value="Chromosome"/>
</dbReference>
<dbReference type="AlphaFoldDB" id="A0A060M0I6"/>
<dbReference type="eggNOG" id="COG4927">
    <property type="taxonomic scope" value="Bacteria"/>
</dbReference>
<reference evidence="2 3" key="1">
    <citation type="journal article" date="2014" name="Gene">
        <title>A comparative genomic analysis of the alkalitolerant soil bacterium Bacillus lehensis G1.</title>
        <authorList>
            <person name="Noor Y.M."/>
            <person name="Samsulrizal N.H."/>
            <person name="Jema'on N.A."/>
            <person name="Low K.O."/>
            <person name="Ramli A.N."/>
            <person name="Alias N.I."/>
            <person name="Damis S.I."/>
            <person name="Fuzi S.F."/>
            <person name="Isa M.N."/>
            <person name="Murad A.M."/>
            <person name="Raih M.F."/>
            <person name="Bakar F.D."/>
            <person name="Najimudin N."/>
            <person name="Mahadi N.M."/>
            <person name="Illias R.M."/>
        </authorList>
    </citation>
    <scope>NUCLEOTIDE SEQUENCE [LARGE SCALE GENOMIC DNA]</scope>
    <source>
        <strain evidence="2 3">G1</strain>
    </source>
</reference>
<keyword evidence="3" id="KW-1185">Reference proteome</keyword>
<dbReference type="NCBIfam" id="NF040521">
    <property type="entry name" value="C45_proenzyme"/>
    <property type="match status" value="1"/>
</dbReference>
<dbReference type="HOGENOM" id="CLU_069137_0_0_9"/>
<evidence type="ECO:0000259" key="1">
    <source>
        <dbReference type="Pfam" id="PF03417"/>
    </source>
</evidence>
<feature type="domain" description="Peptidase C45 hydrolase" evidence="1">
    <location>
        <begin position="104"/>
        <end position="309"/>
    </location>
</feature>